<feature type="domain" description="GHMP kinase N-terminal" evidence="5">
    <location>
        <begin position="67"/>
        <end position="143"/>
    </location>
</feature>
<feature type="non-terminal residue" evidence="6">
    <location>
        <position position="155"/>
    </location>
</feature>
<proteinExistence type="predicted"/>
<feature type="non-terminal residue" evidence="6">
    <location>
        <position position="1"/>
    </location>
</feature>
<dbReference type="InterPro" id="IPR004424">
    <property type="entry name" value="IspE"/>
</dbReference>
<dbReference type="EMBL" id="UINC01114505">
    <property type="protein sequence ID" value="SVC84855.1"/>
    <property type="molecule type" value="Genomic_DNA"/>
</dbReference>
<dbReference type="NCBIfam" id="TIGR00154">
    <property type="entry name" value="ispE"/>
    <property type="match status" value="1"/>
</dbReference>
<gene>
    <name evidence="6" type="ORF">METZ01_LOCUS337709</name>
</gene>
<dbReference type="PANTHER" id="PTHR43527:SF2">
    <property type="entry name" value="4-DIPHOSPHOCYTIDYL-2-C-METHYL-D-ERYTHRITOL KINASE, CHLOROPLASTIC"/>
    <property type="match status" value="1"/>
</dbReference>
<dbReference type="Pfam" id="PF00288">
    <property type="entry name" value="GHMP_kinases_N"/>
    <property type="match status" value="1"/>
</dbReference>
<evidence type="ECO:0000259" key="5">
    <source>
        <dbReference type="Pfam" id="PF00288"/>
    </source>
</evidence>
<dbReference type="SUPFAM" id="SSF54211">
    <property type="entry name" value="Ribosomal protein S5 domain 2-like"/>
    <property type="match status" value="1"/>
</dbReference>
<keyword evidence="2" id="KW-0547">Nucleotide-binding</keyword>
<evidence type="ECO:0000256" key="2">
    <source>
        <dbReference type="ARBA" id="ARBA00022741"/>
    </source>
</evidence>
<keyword evidence="4" id="KW-0067">ATP-binding</keyword>
<dbReference type="InterPro" id="IPR014721">
    <property type="entry name" value="Ribsml_uS5_D2-typ_fold_subgr"/>
</dbReference>
<dbReference type="AlphaFoldDB" id="A0A382QIY8"/>
<reference evidence="6" key="1">
    <citation type="submission" date="2018-05" db="EMBL/GenBank/DDBJ databases">
        <authorList>
            <person name="Lanie J.A."/>
            <person name="Ng W.-L."/>
            <person name="Kazmierczak K.M."/>
            <person name="Andrzejewski T.M."/>
            <person name="Davidsen T.M."/>
            <person name="Wayne K.J."/>
            <person name="Tettelin H."/>
            <person name="Glass J.I."/>
            <person name="Rusch D."/>
            <person name="Podicherti R."/>
            <person name="Tsui H.-C.T."/>
            <person name="Winkler M.E."/>
        </authorList>
    </citation>
    <scope>NUCLEOTIDE SEQUENCE</scope>
</reference>
<dbReference type="GO" id="GO:0050515">
    <property type="term" value="F:4-(cytidine 5'-diphospho)-2-C-methyl-D-erythritol kinase activity"/>
    <property type="evidence" value="ECO:0007669"/>
    <property type="project" value="InterPro"/>
</dbReference>
<keyword evidence="3" id="KW-0418">Kinase</keyword>
<evidence type="ECO:0000256" key="1">
    <source>
        <dbReference type="ARBA" id="ARBA00022679"/>
    </source>
</evidence>
<name>A0A382QIY8_9ZZZZ</name>
<evidence type="ECO:0000256" key="3">
    <source>
        <dbReference type="ARBA" id="ARBA00022777"/>
    </source>
</evidence>
<dbReference type="InterPro" id="IPR006204">
    <property type="entry name" value="GHMP_kinase_N_dom"/>
</dbReference>
<dbReference type="GO" id="GO:0005524">
    <property type="term" value="F:ATP binding"/>
    <property type="evidence" value="ECO:0007669"/>
    <property type="project" value="UniProtKB-KW"/>
</dbReference>
<dbReference type="PANTHER" id="PTHR43527">
    <property type="entry name" value="4-DIPHOSPHOCYTIDYL-2-C-METHYL-D-ERYTHRITOL KINASE, CHLOROPLASTIC"/>
    <property type="match status" value="1"/>
</dbReference>
<keyword evidence="1" id="KW-0808">Transferase</keyword>
<dbReference type="InterPro" id="IPR020568">
    <property type="entry name" value="Ribosomal_Su5_D2-typ_SF"/>
</dbReference>
<evidence type="ECO:0000256" key="4">
    <source>
        <dbReference type="ARBA" id="ARBA00022840"/>
    </source>
</evidence>
<dbReference type="GO" id="GO:0016114">
    <property type="term" value="P:terpenoid biosynthetic process"/>
    <property type="evidence" value="ECO:0007669"/>
    <property type="project" value="InterPro"/>
</dbReference>
<protein>
    <recommendedName>
        <fullName evidence="5">GHMP kinase N-terminal domain-containing protein</fullName>
    </recommendedName>
</protein>
<evidence type="ECO:0000313" key="6">
    <source>
        <dbReference type="EMBL" id="SVC84855.1"/>
    </source>
</evidence>
<dbReference type="Gene3D" id="3.30.230.10">
    <property type="match status" value="1"/>
</dbReference>
<accession>A0A382QIY8</accession>
<organism evidence="6">
    <name type="scientific">marine metagenome</name>
    <dbReference type="NCBI Taxonomy" id="408172"/>
    <lineage>
        <taxon>unclassified sequences</taxon>
        <taxon>metagenomes</taxon>
        <taxon>ecological metagenomes</taxon>
    </lineage>
</organism>
<sequence length="155" mass="16584">VISLGWPAPAKLNLFLHITGQRQDGYHLLQTVFQFIQLIDVIDFTILESGLVRRSSTSLKIDERDDLVIKAAQKIKKRSGSKLGVDISVKKNIPIGGGLGGGSSDAATTLVALNELWQTGLSIDELSEIGLSLGADIPFFINGNAAWAEGVGDKL</sequence>